<evidence type="ECO:0000256" key="1">
    <source>
        <dbReference type="ARBA" id="ARBA00006217"/>
    </source>
</evidence>
<keyword evidence="4 7" id="KW-0456">Lyase</keyword>
<dbReference type="InterPro" id="IPR036874">
    <property type="entry name" value="Carbonic_anhydrase_sf"/>
</dbReference>
<sequence>MQDLIDGILKFQRDAFPEKAELFQSLATSQNPHTLFITCSDSRVEPALLTQRQPGELFVIRNIGNIVPLYGPEPGGVSASVEFAVMEMKVSDIVVCGHSNCGAMSAIATCKCVDHMPAVASWLRHAESARAVNAARSYASEEAKLNALVRDNVVAQLANLRTHPSVAQALVQRGLRLHGWVYDIASGSMDVLDEKSGEFVALSAQAA</sequence>
<evidence type="ECO:0000256" key="3">
    <source>
        <dbReference type="ARBA" id="ARBA00022833"/>
    </source>
</evidence>
<keyword evidence="3 6" id="KW-0862">Zinc</keyword>
<dbReference type="GO" id="GO:0008270">
    <property type="term" value="F:zinc ion binding"/>
    <property type="evidence" value="ECO:0007669"/>
    <property type="project" value="UniProtKB-UniRule"/>
</dbReference>
<dbReference type="Proteomes" id="UP000637423">
    <property type="component" value="Unassembled WGS sequence"/>
</dbReference>
<keyword evidence="6" id="KW-0479">Metal-binding</keyword>
<keyword evidence="9" id="KW-1185">Reference proteome</keyword>
<evidence type="ECO:0000256" key="6">
    <source>
        <dbReference type="PIRSR" id="PIRSR601765-1"/>
    </source>
</evidence>
<dbReference type="SUPFAM" id="SSF53056">
    <property type="entry name" value="beta-carbonic anhydrase, cab"/>
    <property type="match status" value="1"/>
</dbReference>
<feature type="binding site" evidence="6">
    <location>
        <position position="98"/>
    </location>
    <ligand>
        <name>Zn(2+)</name>
        <dbReference type="ChEBI" id="CHEBI:29105"/>
    </ligand>
</feature>
<dbReference type="AlphaFoldDB" id="A0A916U8N3"/>
<protein>
    <recommendedName>
        <fullName evidence="2 7">Carbonic anhydrase</fullName>
        <ecNumber evidence="2 7">4.2.1.1</ecNumber>
    </recommendedName>
    <alternativeName>
        <fullName evidence="7">Carbonate dehydratase</fullName>
    </alternativeName>
</protein>
<evidence type="ECO:0000256" key="2">
    <source>
        <dbReference type="ARBA" id="ARBA00012925"/>
    </source>
</evidence>
<gene>
    <name evidence="8" type="primary">cynT</name>
    <name evidence="8" type="ORF">GCM10011396_09460</name>
</gene>
<dbReference type="Gene3D" id="3.40.1050.10">
    <property type="entry name" value="Carbonic anhydrase"/>
    <property type="match status" value="1"/>
</dbReference>
<organism evidence="8 9">
    <name type="scientific">Undibacterium terreum</name>
    <dbReference type="NCBI Taxonomy" id="1224302"/>
    <lineage>
        <taxon>Bacteria</taxon>
        <taxon>Pseudomonadati</taxon>
        <taxon>Pseudomonadota</taxon>
        <taxon>Betaproteobacteria</taxon>
        <taxon>Burkholderiales</taxon>
        <taxon>Oxalobacteraceae</taxon>
        <taxon>Undibacterium</taxon>
    </lineage>
</organism>
<feature type="binding site" evidence="6">
    <location>
        <position position="39"/>
    </location>
    <ligand>
        <name>Zn(2+)</name>
        <dbReference type="ChEBI" id="CHEBI:29105"/>
    </ligand>
</feature>
<dbReference type="PROSITE" id="PS00705">
    <property type="entry name" value="PROK_CO2_ANHYDRASE_2"/>
    <property type="match status" value="1"/>
</dbReference>
<comment type="catalytic activity">
    <reaction evidence="5 7">
        <text>hydrogencarbonate + H(+) = CO2 + H2O</text>
        <dbReference type="Rhea" id="RHEA:10748"/>
        <dbReference type="ChEBI" id="CHEBI:15377"/>
        <dbReference type="ChEBI" id="CHEBI:15378"/>
        <dbReference type="ChEBI" id="CHEBI:16526"/>
        <dbReference type="ChEBI" id="CHEBI:17544"/>
        <dbReference type="EC" id="4.2.1.1"/>
    </reaction>
</comment>
<dbReference type="PANTHER" id="PTHR11002">
    <property type="entry name" value="CARBONIC ANHYDRASE"/>
    <property type="match status" value="1"/>
</dbReference>
<feature type="binding site" evidence="6">
    <location>
        <position position="41"/>
    </location>
    <ligand>
        <name>Zn(2+)</name>
        <dbReference type="ChEBI" id="CHEBI:29105"/>
    </ligand>
</feature>
<evidence type="ECO:0000256" key="5">
    <source>
        <dbReference type="ARBA" id="ARBA00048348"/>
    </source>
</evidence>
<evidence type="ECO:0000256" key="4">
    <source>
        <dbReference type="ARBA" id="ARBA00023239"/>
    </source>
</evidence>
<reference evidence="8" key="2">
    <citation type="submission" date="2020-09" db="EMBL/GenBank/DDBJ databases">
        <authorList>
            <person name="Sun Q."/>
            <person name="Zhou Y."/>
        </authorList>
    </citation>
    <scope>NUCLEOTIDE SEQUENCE</scope>
    <source>
        <strain evidence="8">CGMCC 1.10998</strain>
    </source>
</reference>
<dbReference type="Pfam" id="PF00484">
    <property type="entry name" value="Pro_CA"/>
    <property type="match status" value="1"/>
</dbReference>
<feature type="binding site" evidence="6">
    <location>
        <position position="101"/>
    </location>
    <ligand>
        <name>Zn(2+)</name>
        <dbReference type="ChEBI" id="CHEBI:29105"/>
    </ligand>
</feature>
<dbReference type="GO" id="GO:0004089">
    <property type="term" value="F:carbonate dehydratase activity"/>
    <property type="evidence" value="ECO:0007669"/>
    <property type="project" value="UniProtKB-UniRule"/>
</dbReference>
<dbReference type="SMART" id="SM00947">
    <property type="entry name" value="Pro_CA"/>
    <property type="match status" value="1"/>
</dbReference>
<dbReference type="InterPro" id="IPR001765">
    <property type="entry name" value="Carbonic_anhydrase"/>
</dbReference>
<dbReference type="InterPro" id="IPR045066">
    <property type="entry name" value="Beta_CA_cladeB"/>
</dbReference>
<comment type="cofactor">
    <cofactor evidence="6">
        <name>Zn(2+)</name>
        <dbReference type="ChEBI" id="CHEBI:29105"/>
    </cofactor>
    <text evidence="6">Binds 1 zinc ion per subunit.</text>
</comment>
<dbReference type="EC" id="4.2.1.1" evidence="2 7"/>
<name>A0A916U8N3_9BURK</name>
<accession>A0A916U8N3</accession>
<dbReference type="InterPro" id="IPR015892">
    <property type="entry name" value="Carbonic_anhydrase_CS"/>
</dbReference>
<reference evidence="8" key="1">
    <citation type="journal article" date="2014" name="Int. J. Syst. Evol. Microbiol.">
        <title>Complete genome sequence of Corynebacterium casei LMG S-19264T (=DSM 44701T), isolated from a smear-ripened cheese.</title>
        <authorList>
            <consortium name="US DOE Joint Genome Institute (JGI-PGF)"/>
            <person name="Walter F."/>
            <person name="Albersmeier A."/>
            <person name="Kalinowski J."/>
            <person name="Ruckert C."/>
        </authorList>
    </citation>
    <scope>NUCLEOTIDE SEQUENCE</scope>
    <source>
        <strain evidence="8">CGMCC 1.10998</strain>
    </source>
</reference>
<dbReference type="GO" id="GO:0015976">
    <property type="term" value="P:carbon utilization"/>
    <property type="evidence" value="ECO:0007669"/>
    <property type="project" value="InterPro"/>
</dbReference>
<evidence type="ECO:0000313" key="8">
    <source>
        <dbReference type="EMBL" id="GGC64582.1"/>
    </source>
</evidence>
<dbReference type="CDD" id="cd00884">
    <property type="entry name" value="beta_CA_cladeB"/>
    <property type="match status" value="1"/>
</dbReference>
<evidence type="ECO:0000313" key="9">
    <source>
        <dbReference type="Proteomes" id="UP000637423"/>
    </source>
</evidence>
<dbReference type="PANTHER" id="PTHR11002:SF42">
    <property type="entry name" value="CARBONIC ANHYDRASE 1"/>
    <property type="match status" value="1"/>
</dbReference>
<comment type="similarity">
    <text evidence="1 7">Belongs to the beta-class carbonic anhydrase family.</text>
</comment>
<dbReference type="EMBL" id="BMED01000001">
    <property type="protein sequence ID" value="GGC64582.1"/>
    <property type="molecule type" value="Genomic_DNA"/>
</dbReference>
<proteinExistence type="inferred from homology"/>
<comment type="caution">
    <text evidence="8">The sequence shown here is derived from an EMBL/GenBank/DDBJ whole genome shotgun (WGS) entry which is preliminary data.</text>
</comment>
<dbReference type="RefSeq" id="WP_188564793.1">
    <property type="nucleotide sequence ID" value="NZ_BMED01000001.1"/>
</dbReference>
<evidence type="ECO:0000256" key="7">
    <source>
        <dbReference type="RuleBase" id="RU003956"/>
    </source>
</evidence>
<dbReference type="PROSITE" id="PS00704">
    <property type="entry name" value="PROK_CO2_ANHYDRASE_1"/>
    <property type="match status" value="1"/>
</dbReference>
<comment type="function">
    <text evidence="7">Reversible hydration of carbon dioxide.</text>
</comment>